<dbReference type="InterPro" id="IPR000477">
    <property type="entry name" value="RT_dom"/>
</dbReference>
<name>A0A2X2UGE0_9FIRM</name>
<dbReference type="AlphaFoldDB" id="A0A2X2UGE0"/>
<dbReference type="Proteomes" id="UP000251853">
    <property type="component" value="Unassembled WGS sequence"/>
</dbReference>
<accession>A0A2X2UGE0</accession>
<proteinExistence type="predicted"/>
<evidence type="ECO:0000313" key="2">
    <source>
        <dbReference type="EMBL" id="SQB11025.1"/>
    </source>
</evidence>
<evidence type="ECO:0000259" key="1">
    <source>
        <dbReference type="PROSITE" id="PS50878"/>
    </source>
</evidence>
<reference evidence="2 3" key="1">
    <citation type="submission" date="2018-06" db="EMBL/GenBank/DDBJ databases">
        <authorList>
            <consortium name="Pathogen Informatics"/>
            <person name="Doyle S."/>
        </authorList>
    </citation>
    <scope>NUCLEOTIDE SEQUENCE [LARGE SCALE GENOMIC DNA]</scope>
    <source>
        <strain evidence="2 3">NCTC11224</strain>
    </source>
</reference>
<keyword evidence="2" id="KW-0548">Nucleotidyltransferase</keyword>
<evidence type="ECO:0000313" key="3">
    <source>
        <dbReference type="Proteomes" id="UP000251853"/>
    </source>
</evidence>
<sequence>MAIREMLVFLNIDLEEFFDNVPRDKRMSLVHNIINDGDAESLIRKYLKAGVMVQGRYVKTERGTPYVGGWG</sequence>
<organism evidence="2 3">
    <name type="scientific">Enterocloster clostridioformis</name>
    <dbReference type="NCBI Taxonomy" id="1531"/>
    <lineage>
        <taxon>Bacteria</taxon>
        <taxon>Bacillati</taxon>
        <taxon>Bacillota</taxon>
        <taxon>Clostridia</taxon>
        <taxon>Lachnospirales</taxon>
        <taxon>Lachnospiraceae</taxon>
        <taxon>Enterocloster</taxon>
    </lineage>
</organism>
<dbReference type="EMBL" id="UAVW01000009">
    <property type="protein sequence ID" value="SQB11025.1"/>
    <property type="molecule type" value="Genomic_DNA"/>
</dbReference>
<protein>
    <submittedName>
        <fullName evidence="2">Reverse transcriptase/maturase</fullName>
    </submittedName>
</protein>
<gene>
    <name evidence="2" type="ORF">NCTC11224_02372</name>
</gene>
<dbReference type="PROSITE" id="PS50878">
    <property type="entry name" value="RT_POL"/>
    <property type="match status" value="1"/>
</dbReference>
<dbReference type="GO" id="GO:0003964">
    <property type="term" value="F:RNA-directed DNA polymerase activity"/>
    <property type="evidence" value="ECO:0007669"/>
    <property type="project" value="UniProtKB-KW"/>
</dbReference>
<feature type="domain" description="Reverse transcriptase" evidence="1">
    <location>
        <begin position="1"/>
        <end position="71"/>
    </location>
</feature>
<keyword evidence="2" id="KW-0808">Transferase</keyword>
<keyword evidence="2" id="KW-0695">RNA-directed DNA polymerase</keyword>
<keyword evidence="3" id="KW-1185">Reference proteome</keyword>